<dbReference type="Proteomes" id="UP000053660">
    <property type="component" value="Unassembled WGS sequence"/>
</dbReference>
<proteinExistence type="predicted"/>
<dbReference type="EMBL" id="KN560884">
    <property type="protein sequence ID" value="KHJ86302.1"/>
    <property type="molecule type" value="Genomic_DNA"/>
</dbReference>
<dbReference type="AlphaFoldDB" id="A0A0B1SRZ4"/>
<organism evidence="1 2">
    <name type="scientific">Oesophagostomum dentatum</name>
    <name type="common">Nodular worm</name>
    <dbReference type="NCBI Taxonomy" id="61180"/>
    <lineage>
        <taxon>Eukaryota</taxon>
        <taxon>Metazoa</taxon>
        <taxon>Ecdysozoa</taxon>
        <taxon>Nematoda</taxon>
        <taxon>Chromadorea</taxon>
        <taxon>Rhabditida</taxon>
        <taxon>Rhabditina</taxon>
        <taxon>Rhabditomorpha</taxon>
        <taxon>Strongyloidea</taxon>
        <taxon>Strongylidae</taxon>
        <taxon>Oesophagostomum</taxon>
    </lineage>
</organism>
<reference evidence="1 2" key="1">
    <citation type="submission" date="2014-03" db="EMBL/GenBank/DDBJ databases">
        <title>Draft genome of the hookworm Oesophagostomum dentatum.</title>
        <authorList>
            <person name="Mitreva M."/>
        </authorList>
    </citation>
    <scope>NUCLEOTIDE SEQUENCE [LARGE SCALE GENOMIC DNA]</scope>
    <source>
        <strain evidence="1 2">OD-Hann</strain>
    </source>
</reference>
<dbReference type="OrthoDB" id="5914377at2759"/>
<dbReference type="PANTHER" id="PTHR23020:SF41">
    <property type="entry name" value="AMINOGLYCOSIDE PHOSPHOTRANSFERASE DOMAIN-CONTAINING PROTEIN"/>
    <property type="match status" value="1"/>
</dbReference>
<accession>A0A0B1SRZ4</accession>
<name>A0A0B1SRZ4_OESDE</name>
<evidence type="ECO:0000313" key="1">
    <source>
        <dbReference type="EMBL" id="KHJ86302.1"/>
    </source>
</evidence>
<dbReference type="PANTHER" id="PTHR23020">
    <property type="entry name" value="UNCHARACTERIZED NUCLEAR HORMONE RECEPTOR-RELATED"/>
    <property type="match status" value="1"/>
</dbReference>
<evidence type="ECO:0000313" key="2">
    <source>
        <dbReference type="Proteomes" id="UP000053660"/>
    </source>
</evidence>
<dbReference type="InterPro" id="IPR052961">
    <property type="entry name" value="Oxido-Kinase-like_Enzymes"/>
</dbReference>
<dbReference type="InterPro" id="IPR012877">
    <property type="entry name" value="Dhs-27"/>
</dbReference>
<dbReference type="Pfam" id="PF07914">
    <property type="entry name" value="DUF1679"/>
    <property type="match status" value="1"/>
</dbReference>
<sequence length="191" mass="21862">MDSHEVLSADEQTRVDALLRTCFNDVNDFENDVSYKVVVISDNKSFWSKIIRVILDWKNEQLAQDHPKSIFMKIPRISDNVKALDKKEDAEADEARASEVLALITKYEVSWYQCYGNDNIPHFPMPKYYGAEDVTEPGKGILALEDLTDRVKAMDLFPGFSLTQVERVMDALAGFHYHFHIERRSVMGGAL</sequence>
<keyword evidence="2" id="KW-1185">Reference proteome</keyword>
<gene>
    <name evidence="1" type="ORF">OESDEN_13952</name>
</gene>
<protein>
    <submittedName>
        <fullName evidence="1">Uncharacterized protein</fullName>
    </submittedName>
</protein>